<evidence type="ECO:0000313" key="2">
    <source>
        <dbReference type="EMBL" id="QXM25300.1"/>
    </source>
</evidence>
<dbReference type="KEGG" id="elio:KO353_03390"/>
<proteinExistence type="predicted"/>
<reference evidence="2" key="1">
    <citation type="submission" date="2021-06" db="EMBL/GenBank/DDBJ databases">
        <title>Elioraea tepida, sp. nov., a moderately thermophilic aerobic anoxygenic phototrophic bacterium isolated from an alkaline siliceous hot spring mat community in Yellowstone National Park, WY, USA.</title>
        <authorList>
            <person name="Saini M.K."/>
            <person name="Yoshida S."/>
            <person name="Sebastian A."/>
            <person name="Hirose S."/>
            <person name="Hara E."/>
            <person name="Tamaki H."/>
            <person name="Soulier N.T."/>
            <person name="Albert I."/>
            <person name="Hanada S."/>
            <person name="Bryant D.A."/>
            <person name="Tank M."/>
        </authorList>
    </citation>
    <scope>NUCLEOTIDE SEQUENCE</scope>
    <source>
        <strain evidence="2">MS-P2</strain>
    </source>
</reference>
<name>A0A975YK02_9PROT</name>
<dbReference type="EMBL" id="CP076448">
    <property type="protein sequence ID" value="QXM25300.1"/>
    <property type="molecule type" value="Genomic_DNA"/>
</dbReference>
<evidence type="ECO:0000313" key="3">
    <source>
        <dbReference type="Proteomes" id="UP000694001"/>
    </source>
</evidence>
<feature type="chain" id="PRO_5036777127" description="DUF3108 domain-containing protein" evidence="1">
    <location>
        <begin position="23"/>
        <end position="214"/>
    </location>
</feature>
<sequence length="214" mass="23536">MLHRRTLMLAAPALITSGASLAAIPPGNRIAFHVTRNDSPIGTHVLDFARDGGDVRVGIAIDFAVRFVGLTAFRYVHRNTEVWRGDKLVSINATTDNNGTRLAVKARANERAIEVEGTESGAYLAPIDAVSTSYWHGAFLRGRKIDTQGGRLLDTRLIRLGEEPIPVAGRTIPATRWRIEGDLELDIWYDAAGAWSRLRFVRSDGSVILYTRTA</sequence>
<evidence type="ECO:0000256" key="1">
    <source>
        <dbReference type="SAM" id="SignalP"/>
    </source>
</evidence>
<gene>
    <name evidence="2" type="ORF">KO353_03390</name>
</gene>
<dbReference type="AlphaFoldDB" id="A0A975YK02"/>
<dbReference type="RefSeq" id="WP_218286356.1">
    <property type="nucleotide sequence ID" value="NZ_CP076448.1"/>
</dbReference>
<dbReference type="InterPro" id="IPR045767">
    <property type="entry name" value="DUF6134"/>
</dbReference>
<dbReference type="Pfam" id="PF19630">
    <property type="entry name" value="DUF6134"/>
    <property type="match status" value="1"/>
</dbReference>
<keyword evidence="3" id="KW-1185">Reference proteome</keyword>
<dbReference type="Proteomes" id="UP000694001">
    <property type="component" value="Chromosome"/>
</dbReference>
<evidence type="ECO:0008006" key="4">
    <source>
        <dbReference type="Google" id="ProtNLM"/>
    </source>
</evidence>
<protein>
    <recommendedName>
        <fullName evidence="4">DUF3108 domain-containing protein</fullName>
    </recommendedName>
</protein>
<keyword evidence="1" id="KW-0732">Signal</keyword>
<organism evidence="2 3">
    <name type="scientific">Elioraea tepida</name>
    <dbReference type="NCBI Taxonomy" id="2843330"/>
    <lineage>
        <taxon>Bacteria</taxon>
        <taxon>Pseudomonadati</taxon>
        <taxon>Pseudomonadota</taxon>
        <taxon>Alphaproteobacteria</taxon>
        <taxon>Acetobacterales</taxon>
        <taxon>Elioraeaceae</taxon>
        <taxon>Elioraea</taxon>
    </lineage>
</organism>
<feature type="signal peptide" evidence="1">
    <location>
        <begin position="1"/>
        <end position="22"/>
    </location>
</feature>
<accession>A0A975YK02</accession>